<keyword evidence="1" id="KW-0732">Signal</keyword>
<feature type="signal peptide" evidence="1">
    <location>
        <begin position="1"/>
        <end position="24"/>
    </location>
</feature>
<evidence type="ECO:0000313" key="2">
    <source>
        <dbReference type="EMBL" id="ORX75278.1"/>
    </source>
</evidence>
<feature type="chain" id="PRO_5012869739" evidence="1">
    <location>
        <begin position="25"/>
        <end position="269"/>
    </location>
</feature>
<dbReference type="Proteomes" id="UP000193944">
    <property type="component" value="Unassembled WGS sequence"/>
</dbReference>
<dbReference type="AlphaFoldDB" id="A0A1Y1WPQ4"/>
<evidence type="ECO:0000313" key="3">
    <source>
        <dbReference type="Proteomes" id="UP000193944"/>
    </source>
</evidence>
<proteinExistence type="predicted"/>
<comment type="caution">
    <text evidence="2">The sequence shown here is derived from an EMBL/GenBank/DDBJ whole genome shotgun (WGS) entry which is preliminary data.</text>
</comment>
<reference evidence="2 3" key="1">
    <citation type="submission" date="2016-08" db="EMBL/GenBank/DDBJ databases">
        <title>A Parts List for Fungal Cellulosomes Revealed by Comparative Genomics.</title>
        <authorList>
            <consortium name="DOE Joint Genome Institute"/>
            <person name="Haitjema C.H."/>
            <person name="Gilmore S.P."/>
            <person name="Henske J.K."/>
            <person name="Solomon K.V."/>
            <person name="De Groot R."/>
            <person name="Kuo A."/>
            <person name="Mondo S.J."/>
            <person name="Salamov A.A."/>
            <person name="Labutti K."/>
            <person name="Zhao Z."/>
            <person name="Chiniquy J."/>
            <person name="Barry K."/>
            <person name="Brewer H.M."/>
            <person name="Purvine S.O."/>
            <person name="Wright A.T."/>
            <person name="Boxma B."/>
            <person name="Van Alen T."/>
            <person name="Hackstein J.H."/>
            <person name="Baker S.E."/>
            <person name="Grigoriev I.V."/>
            <person name="O'Malley M.A."/>
        </authorList>
    </citation>
    <scope>NUCLEOTIDE SEQUENCE [LARGE SCALE GENOMIC DNA]</scope>
    <source>
        <strain evidence="2 3">S4</strain>
    </source>
</reference>
<dbReference type="EMBL" id="MCFG01000367">
    <property type="protein sequence ID" value="ORX75278.1"/>
    <property type="molecule type" value="Genomic_DNA"/>
</dbReference>
<name>A0A1Y1WPQ4_9FUNG</name>
<accession>A0A1Y1WPQ4</accession>
<sequence length="269" mass="31125">MRKIVKWTLFIPCVVGLFIKGVSAADEKTAVEGRYHVKVKHNYSECEKSEGHTTFIQGVIKKINDIVEKDKTTYQNQAYITKMEHDYIEGMDQSPYIQFDICYKNDNKTTLLTYLTPDLMKKDFVEDIYNIFVKNPYGDKCEEKDGYKSYINKVIREIHDLIVNNKSTYKDTFKLTELEQDSEVNIEEGKSPYVRGVTCMDTDLMLSSYLSPELVPKIEALDNVILCEVEVKNTIPEPGEPEKDGAEFRTKSFMMTIVMAFLSILLFIY</sequence>
<keyword evidence="3" id="KW-1185">Reference proteome</keyword>
<organism evidence="2 3">
    <name type="scientific">Anaeromyces robustus</name>
    <dbReference type="NCBI Taxonomy" id="1754192"/>
    <lineage>
        <taxon>Eukaryota</taxon>
        <taxon>Fungi</taxon>
        <taxon>Fungi incertae sedis</taxon>
        <taxon>Chytridiomycota</taxon>
        <taxon>Chytridiomycota incertae sedis</taxon>
        <taxon>Neocallimastigomycetes</taxon>
        <taxon>Neocallimastigales</taxon>
        <taxon>Neocallimastigaceae</taxon>
        <taxon>Anaeromyces</taxon>
    </lineage>
</organism>
<protein>
    <submittedName>
        <fullName evidence="2">Uncharacterized protein</fullName>
    </submittedName>
</protein>
<gene>
    <name evidence="2" type="ORF">BCR32DRAFT_296990</name>
</gene>
<reference evidence="2 3" key="2">
    <citation type="submission" date="2016-08" db="EMBL/GenBank/DDBJ databases">
        <title>Pervasive Adenine N6-methylation of Active Genes in Fungi.</title>
        <authorList>
            <consortium name="DOE Joint Genome Institute"/>
            <person name="Mondo S.J."/>
            <person name="Dannebaum R.O."/>
            <person name="Kuo R.C."/>
            <person name="Labutti K."/>
            <person name="Haridas S."/>
            <person name="Kuo A."/>
            <person name="Salamov A."/>
            <person name="Ahrendt S.R."/>
            <person name="Lipzen A."/>
            <person name="Sullivan W."/>
            <person name="Andreopoulos W.B."/>
            <person name="Clum A."/>
            <person name="Lindquist E."/>
            <person name="Daum C."/>
            <person name="Ramamoorthy G.K."/>
            <person name="Gryganskyi A."/>
            <person name="Culley D."/>
            <person name="Magnuson J.K."/>
            <person name="James T.Y."/>
            <person name="O'Malley M.A."/>
            <person name="Stajich J.E."/>
            <person name="Spatafora J.W."/>
            <person name="Visel A."/>
            <person name="Grigoriev I.V."/>
        </authorList>
    </citation>
    <scope>NUCLEOTIDE SEQUENCE [LARGE SCALE GENOMIC DNA]</scope>
    <source>
        <strain evidence="2 3">S4</strain>
    </source>
</reference>
<evidence type="ECO:0000256" key="1">
    <source>
        <dbReference type="SAM" id="SignalP"/>
    </source>
</evidence>